<organism evidence="2 3">
    <name type="scientific">Williamsia marianensis</name>
    <dbReference type="NCBI Taxonomy" id="85044"/>
    <lineage>
        <taxon>Bacteria</taxon>
        <taxon>Bacillati</taxon>
        <taxon>Actinomycetota</taxon>
        <taxon>Actinomycetes</taxon>
        <taxon>Mycobacteriales</taxon>
        <taxon>Nocardiaceae</taxon>
        <taxon>Williamsia</taxon>
    </lineage>
</organism>
<dbReference type="EMBL" id="PEBD01000008">
    <property type="protein sequence ID" value="PHV67067.1"/>
    <property type="molecule type" value="Genomic_DNA"/>
</dbReference>
<dbReference type="SUPFAM" id="SSF89796">
    <property type="entry name" value="CoA-transferase family III (CaiB/BaiF)"/>
    <property type="match status" value="1"/>
</dbReference>
<dbReference type="Pfam" id="PF02515">
    <property type="entry name" value="CoA_transf_3"/>
    <property type="match status" value="1"/>
</dbReference>
<gene>
    <name evidence="2" type="ORF">CSW57_12725</name>
</gene>
<dbReference type="Gene3D" id="3.30.1540.10">
    <property type="entry name" value="formyl-coa transferase, domain 3"/>
    <property type="match status" value="1"/>
</dbReference>
<dbReference type="InterPro" id="IPR023606">
    <property type="entry name" value="CoA-Trfase_III_dom_1_sf"/>
</dbReference>
<evidence type="ECO:0000256" key="1">
    <source>
        <dbReference type="ARBA" id="ARBA00022679"/>
    </source>
</evidence>
<dbReference type="InterPro" id="IPR050483">
    <property type="entry name" value="CoA-transferase_III_domain"/>
</dbReference>
<keyword evidence="1" id="KW-0808">Transferase</keyword>
<accession>A0A2G3PMK6</accession>
<evidence type="ECO:0000313" key="3">
    <source>
        <dbReference type="Proteomes" id="UP000225108"/>
    </source>
</evidence>
<evidence type="ECO:0000313" key="2">
    <source>
        <dbReference type="EMBL" id="PHV67067.1"/>
    </source>
</evidence>
<dbReference type="InterPro" id="IPR044855">
    <property type="entry name" value="CoA-Trfase_III_dom3_sf"/>
</dbReference>
<dbReference type="AlphaFoldDB" id="A0A2G3PMK6"/>
<dbReference type="PANTHER" id="PTHR48207">
    <property type="entry name" value="SUCCINATE--HYDROXYMETHYLGLUTARATE COA-TRANSFERASE"/>
    <property type="match status" value="1"/>
</dbReference>
<dbReference type="PANTHER" id="PTHR48207:SF3">
    <property type="entry name" value="SUCCINATE--HYDROXYMETHYLGLUTARATE COA-TRANSFERASE"/>
    <property type="match status" value="1"/>
</dbReference>
<dbReference type="Gene3D" id="3.40.50.10540">
    <property type="entry name" value="Crotonobetainyl-coa:carnitine coa-transferase, domain 1"/>
    <property type="match status" value="1"/>
</dbReference>
<name>A0A2G3PMK6_WILMA</name>
<protein>
    <submittedName>
        <fullName evidence="2">Carnitine dehydratase</fullName>
    </submittedName>
</protein>
<reference evidence="2 3" key="1">
    <citation type="submission" date="2017-10" db="EMBL/GenBank/DDBJ databases">
        <title>The draft genome sequence of Williamsia sp. BULT 1.1 isolated from the semi-arid grassland soils from South Africa.</title>
        <authorList>
            <person name="Kabwe M.H."/>
            <person name="Govender N."/>
            <person name="Mutseka Lunga P."/>
            <person name="Vikram S."/>
            <person name="Makhalanyane T.P."/>
        </authorList>
    </citation>
    <scope>NUCLEOTIDE SEQUENCE [LARGE SCALE GENOMIC DNA]</scope>
    <source>
        <strain evidence="2 3">BULT 1.1</strain>
    </source>
</reference>
<dbReference type="InterPro" id="IPR003673">
    <property type="entry name" value="CoA-Trfase_fam_III"/>
</dbReference>
<dbReference type="GO" id="GO:0008410">
    <property type="term" value="F:CoA-transferase activity"/>
    <property type="evidence" value="ECO:0007669"/>
    <property type="project" value="TreeGrafter"/>
</dbReference>
<proteinExistence type="predicted"/>
<sequence length="459" mass="49183">MGPHHRHRAAIWHRGRTRRRPRQTLVNRTDFAVSTTISGGNDTAPEPGTTVDPRAAWRAADTAEGNGVLTGVRVLDLSRVLAGPYCAQTLADHGAEVIKVEAPSGDETRGWGPPFVDDDTSSAYYNSLNHSKENICLDLRTDEGRAVLADLLAGADVVIENFKAGTMARWGFDYETALAARHPGLVYCRITGFGVDGPMGGLPGYDAVLQSFGGLMSINGYPDGSPLRVGVPIVDIVAANMAVSGILLALLERERSGRGQLIDMTLLDSVISILHPHAANWVASGRVPQRTGDFHPTVTPYQVFPARDGDFFVSAANDRQFRSLVETLGIAHLADDPRFASNKDRYAHRELLAATLGERIAEHDRADLAARLEAAGVPASSVNTIDEALTSPQVRHRGLFLETGDYRGVGVPISLSSSSHRKPRPAAPRGAHTTGVLVAIGYDPERVASLRMAGVFGDA</sequence>
<comment type="caution">
    <text evidence="2">The sequence shown here is derived from an EMBL/GenBank/DDBJ whole genome shotgun (WGS) entry which is preliminary data.</text>
</comment>
<dbReference type="Proteomes" id="UP000225108">
    <property type="component" value="Unassembled WGS sequence"/>
</dbReference>